<evidence type="ECO:0000313" key="2">
    <source>
        <dbReference type="EMBL" id="CAB4308052.1"/>
    </source>
</evidence>
<proteinExistence type="predicted"/>
<protein>
    <submittedName>
        <fullName evidence="1">Uncharacterized protein</fullName>
    </submittedName>
</protein>
<evidence type="ECO:0000313" key="4">
    <source>
        <dbReference type="Proteomes" id="UP000507245"/>
    </source>
</evidence>
<dbReference type="EMBL" id="CAEKDK010000004">
    <property type="protein sequence ID" value="CAB4277659.1"/>
    <property type="molecule type" value="Genomic_DNA"/>
</dbReference>
<reference evidence="1 3" key="2">
    <citation type="submission" date="2020-05" db="EMBL/GenBank/DDBJ databases">
        <authorList>
            <person name="Campoy J."/>
            <person name="Schneeberger K."/>
            <person name="Spophaly S."/>
        </authorList>
    </citation>
    <scope>NUCLEOTIDE SEQUENCE [LARGE SCALE GENOMIC DNA]</scope>
    <source>
        <strain evidence="1">PruArmRojPasFocal</strain>
    </source>
</reference>
<organism evidence="1 3">
    <name type="scientific">Prunus armeniaca</name>
    <name type="common">Apricot</name>
    <name type="synonym">Armeniaca vulgaris</name>
    <dbReference type="NCBI Taxonomy" id="36596"/>
    <lineage>
        <taxon>Eukaryota</taxon>
        <taxon>Viridiplantae</taxon>
        <taxon>Streptophyta</taxon>
        <taxon>Embryophyta</taxon>
        <taxon>Tracheophyta</taxon>
        <taxon>Spermatophyta</taxon>
        <taxon>Magnoliopsida</taxon>
        <taxon>eudicotyledons</taxon>
        <taxon>Gunneridae</taxon>
        <taxon>Pentapetalae</taxon>
        <taxon>rosids</taxon>
        <taxon>fabids</taxon>
        <taxon>Rosales</taxon>
        <taxon>Rosaceae</taxon>
        <taxon>Amygdaloideae</taxon>
        <taxon>Amygdaleae</taxon>
        <taxon>Prunus</taxon>
    </lineage>
</organism>
<sequence>MDPPVPPTIQIIGKFSLHSESNNTRVDATRVSIAGIELVTAGNVRKPGLCDEVVEEGQVKVTGHSEDIGDADLDWSANKVATQSSLGRVDHDGVAIVGPFGRGCLLHSLQAYKLKALRFWCPWIAE</sequence>
<name>A0A6J5UMC0_PRUAR</name>
<dbReference type="Proteomes" id="UP000507222">
    <property type="component" value="Unassembled WGS sequence"/>
</dbReference>
<dbReference type="EMBL" id="CAEKKB010000004">
    <property type="protein sequence ID" value="CAB4308052.1"/>
    <property type="molecule type" value="Genomic_DNA"/>
</dbReference>
<dbReference type="AlphaFoldDB" id="A0A6J5UMC0"/>
<accession>A0A6J5UMC0</accession>
<reference evidence="4" key="1">
    <citation type="journal article" date="2020" name="Genome Biol.">
        <title>Gamete binning: chromosome-level and haplotype-resolved genome assembly enabled by high-throughput single-cell sequencing of gamete genomes.</title>
        <authorList>
            <person name="Campoy J.A."/>
            <person name="Sun H."/>
            <person name="Goel M."/>
            <person name="Jiao W.-B."/>
            <person name="Folz-Donahue K."/>
            <person name="Wang N."/>
            <person name="Rubio M."/>
            <person name="Liu C."/>
            <person name="Kukat C."/>
            <person name="Ruiz D."/>
            <person name="Huettel B."/>
            <person name="Schneeberger K."/>
        </authorList>
    </citation>
    <scope>NUCLEOTIDE SEQUENCE [LARGE SCALE GENOMIC DNA]</scope>
    <source>
        <strain evidence="4">cv. Rojo Pasion</strain>
    </source>
</reference>
<keyword evidence="4" id="KW-1185">Reference proteome</keyword>
<dbReference type="Proteomes" id="UP000507245">
    <property type="component" value="Unassembled WGS sequence"/>
</dbReference>
<evidence type="ECO:0000313" key="1">
    <source>
        <dbReference type="EMBL" id="CAB4277659.1"/>
    </source>
</evidence>
<gene>
    <name evidence="1" type="ORF">CURHAP_LOCUS27490</name>
    <name evidence="2" type="ORF">ORAREDHAP_LOCUS27134</name>
</gene>
<evidence type="ECO:0000313" key="3">
    <source>
        <dbReference type="Proteomes" id="UP000507222"/>
    </source>
</evidence>